<name>A0A8S5TN77_9CAUD</name>
<organism evidence="1">
    <name type="scientific">Siphoviridae sp. ctFH16</name>
    <dbReference type="NCBI Taxonomy" id="2827817"/>
    <lineage>
        <taxon>Viruses</taxon>
        <taxon>Duplodnaviria</taxon>
        <taxon>Heunggongvirae</taxon>
        <taxon>Uroviricota</taxon>
        <taxon>Caudoviricetes</taxon>
    </lineage>
</organism>
<reference evidence="1" key="1">
    <citation type="journal article" date="2021" name="Proc. Natl. Acad. Sci. U.S.A.">
        <title>A Catalog of Tens of Thousands of Viruses from Human Metagenomes Reveals Hidden Associations with Chronic Diseases.</title>
        <authorList>
            <person name="Tisza M.J."/>
            <person name="Buck C.B."/>
        </authorList>
    </citation>
    <scope>NUCLEOTIDE SEQUENCE</scope>
    <source>
        <strain evidence="1">CtFH16</strain>
    </source>
</reference>
<accession>A0A8S5TN77</accession>
<dbReference type="EMBL" id="BK032863">
    <property type="protein sequence ID" value="DAF64584.1"/>
    <property type="molecule type" value="Genomic_DNA"/>
</dbReference>
<evidence type="ECO:0000313" key="1">
    <source>
        <dbReference type="EMBL" id="DAF64584.1"/>
    </source>
</evidence>
<sequence>MTLNRLPSEAYAIFNKVSKTRSGLKFTNLTSVLISFFRVV</sequence>
<proteinExistence type="predicted"/>
<protein>
    <submittedName>
        <fullName evidence="1">Uncharacterized protein</fullName>
    </submittedName>
</protein>